<protein>
    <submittedName>
        <fullName evidence="1">Uncharacterized protein</fullName>
    </submittedName>
</protein>
<dbReference type="EMBL" id="CP031146">
    <property type="protein sequence ID" value="AXM98512.1"/>
    <property type="molecule type" value="Genomic_DNA"/>
</dbReference>
<evidence type="ECO:0000313" key="1">
    <source>
        <dbReference type="EMBL" id="AXM98512.1"/>
    </source>
</evidence>
<dbReference type="Proteomes" id="UP000256503">
    <property type="component" value="Chromosome"/>
</dbReference>
<accession>A0AAD0R0T6</accession>
<gene>
    <name evidence="1" type="ORF">DVB73_23325</name>
</gene>
<name>A0AAD0R0T6_PSEDL</name>
<dbReference type="RefSeq" id="WP_016393877.1">
    <property type="nucleotide sequence ID" value="NZ_BSOM01000001.1"/>
</dbReference>
<reference evidence="1 2" key="1">
    <citation type="submission" date="2018-07" db="EMBL/GenBank/DDBJ databases">
        <title>Complete genome sequence of a Pseudomonas plecoglossicida strain pathogenic to the marine fish, Larimichthys crocea.</title>
        <authorList>
            <person name="Tao Z."/>
        </authorList>
    </citation>
    <scope>NUCLEOTIDE SEQUENCE [LARGE SCALE GENOMIC DNA]</scope>
    <source>
        <strain evidence="1 2">XSDHY-P</strain>
    </source>
</reference>
<dbReference type="GeneID" id="49616359"/>
<organism evidence="1 2">
    <name type="scientific">Pseudomonas plecoglossicida</name>
    <dbReference type="NCBI Taxonomy" id="70775"/>
    <lineage>
        <taxon>Bacteria</taxon>
        <taxon>Pseudomonadati</taxon>
        <taxon>Pseudomonadota</taxon>
        <taxon>Gammaproteobacteria</taxon>
        <taxon>Pseudomonadales</taxon>
        <taxon>Pseudomonadaceae</taxon>
        <taxon>Pseudomonas</taxon>
    </lineage>
</organism>
<sequence length="78" mass="8410">MQNLQKSAATLAKEKAILDALQHLVGSRYSMAMKSTVAAVSGFDPDNVVGPDDAPVMTYQLYVHTDKDCIITGFGFTD</sequence>
<proteinExistence type="predicted"/>
<dbReference type="AlphaFoldDB" id="A0AAD0R0T6"/>
<evidence type="ECO:0000313" key="2">
    <source>
        <dbReference type="Proteomes" id="UP000256503"/>
    </source>
</evidence>